<feature type="region of interest" description="Disordered" evidence="1">
    <location>
        <begin position="139"/>
        <end position="162"/>
    </location>
</feature>
<evidence type="ECO:0000256" key="1">
    <source>
        <dbReference type="SAM" id="MobiDB-lite"/>
    </source>
</evidence>
<dbReference type="EnsemblMetazoa" id="Aqu2.1.24419_001">
    <property type="protein sequence ID" value="Aqu2.1.24419_001"/>
    <property type="gene ID" value="Aqu2.1.24419"/>
</dbReference>
<reference evidence="2" key="1">
    <citation type="submission" date="2017-05" db="UniProtKB">
        <authorList>
            <consortium name="EnsemblMetazoa"/>
        </authorList>
    </citation>
    <scope>IDENTIFICATION</scope>
</reference>
<name>A0A1X7UAA6_AMPQE</name>
<dbReference type="OrthoDB" id="6148559at2759"/>
<dbReference type="OMA" id="DIFATFN"/>
<organism evidence="2">
    <name type="scientific">Amphimedon queenslandica</name>
    <name type="common">Sponge</name>
    <dbReference type="NCBI Taxonomy" id="400682"/>
    <lineage>
        <taxon>Eukaryota</taxon>
        <taxon>Metazoa</taxon>
        <taxon>Porifera</taxon>
        <taxon>Demospongiae</taxon>
        <taxon>Heteroscleromorpha</taxon>
        <taxon>Haplosclerida</taxon>
        <taxon>Niphatidae</taxon>
        <taxon>Amphimedon</taxon>
    </lineage>
</organism>
<dbReference type="AlphaFoldDB" id="A0A1X7UAA6"/>
<feature type="region of interest" description="Disordered" evidence="1">
    <location>
        <begin position="108"/>
        <end position="127"/>
    </location>
</feature>
<dbReference type="eggNOG" id="ENOG502T0II">
    <property type="taxonomic scope" value="Eukaryota"/>
</dbReference>
<proteinExistence type="predicted"/>
<evidence type="ECO:0000313" key="2">
    <source>
        <dbReference type="EnsemblMetazoa" id="Aqu2.1.24419_001"/>
    </source>
</evidence>
<accession>A0A1X7UAA6</accession>
<sequence length="162" mass="18590">MATFRLQPPAPFSFKSLDEWPRWKKRFEQFRTSSGVDGETGEKQFNTLLYAMGEDAEDTLASTNSTFAERKDYDKVMKKFDEFFEVRKNLSRSLQMDAKLTLEDAKRRARQREAVSGQKDVVQDRSTEVKVVNIKGKKYSAASATRSSYKGSKDSRGGPQRH</sequence>
<protein>
    <submittedName>
        <fullName evidence="2">Uncharacterized protein</fullName>
    </submittedName>
</protein>
<dbReference type="InParanoid" id="A0A1X7UAA6"/>